<protein>
    <submittedName>
        <fullName evidence="4">Ankyrin repeat-containing domain protein</fullName>
    </submittedName>
</protein>
<dbReference type="Gene3D" id="1.25.40.20">
    <property type="entry name" value="Ankyrin repeat-containing domain"/>
    <property type="match status" value="2"/>
</dbReference>
<dbReference type="Proteomes" id="UP000326924">
    <property type="component" value="Unassembled WGS sequence"/>
</dbReference>
<keyword evidence="5" id="KW-1185">Reference proteome</keyword>
<evidence type="ECO:0000313" key="5">
    <source>
        <dbReference type="Proteomes" id="UP000326924"/>
    </source>
</evidence>
<organism evidence="4 5">
    <name type="scientific">Sphaerosporella brunnea</name>
    <dbReference type="NCBI Taxonomy" id="1250544"/>
    <lineage>
        <taxon>Eukaryota</taxon>
        <taxon>Fungi</taxon>
        <taxon>Dikarya</taxon>
        <taxon>Ascomycota</taxon>
        <taxon>Pezizomycotina</taxon>
        <taxon>Pezizomycetes</taxon>
        <taxon>Pezizales</taxon>
        <taxon>Pyronemataceae</taxon>
        <taxon>Sphaerosporella</taxon>
    </lineage>
</organism>
<comment type="caution">
    <text evidence="4">The sequence shown here is derived from an EMBL/GenBank/DDBJ whole genome shotgun (WGS) entry which is preliminary data.</text>
</comment>
<feature type="repeat" description="ANK" evidence="3">
    <location>
        <begin position="1"/>
        <end position="32"/>
    </location>
</feature>
<dbReference type="AlphaFoldDB" id="A0A5J5EIW5"/>
<keyword evidence="2 3" id="KW-0040">ANK repeat</keyword>
<name>A0A5J5EIW5_9PEZI</name>
<dbReference type="SUPFAM" id="SSF48403">
    <property type="entry name" value="Ankyrin repeat"/>
    <property type="match status" value="1"/>
</dbReference>
<dbReference type="PRINTS" id="PR01415">
    <property type="entry name" value="ANKYRIN"/>
</dbReference>
<dbReference type="InterPro" id="IPR036770">
    <property type="entry name" value="Ankyrin_rpt-contain_sf"/>
</dbReference>
<gene>
    <name evidence="4" type="ORF">FN846DRAFT_786084</name>
</gene>
<dbReference type="PANTHER" id="PTHR24171:SF10">
    <property type="entry name" value="ANKYRIN REPEAT DOMAIN-CONTAINING PROTEIN 29-LIKE"/>
    <property type="match status" value="1"/>
</dbReference>
<dbReference type="PROSITE" id="PS50088">
    <property type="entry name" value="ANK_REPEAT"/>
    <property type="match status" value="2"/>
</dbReference>
<keyword evidence="1" id="KW-0677">Repeat</keyword>
<evidence type="ECO:0000256" key="3">
    <source>
        <dbReference type="PROSITE-ProRule" id="PRU00023"/>
    </source>
</evidence>
<dbReference type="Pfam" id="PF13637">
    <property type="entry name" value="Ank_4"/>
    <property type="match status" value="1"/>
</dbReference>
<accession>A0A5J5EIW5</accession>
<dbReference type="SMART" id="SM00248">
    <property type="entry name" value="ANK"/>
    <property type="match status" value="2"/>
</dbReference>
<evidence type="ECO:0000256" key="2">
    <source>
        <dbReference type="ARBA" id="ARBA00023043"/>
    </source>
</evidence>
<sequence length="79" mass="7929">GLTPLHCATASGYDGVVLVLIENGADVSAASARGLTPLHCAVAPGREQVAALLIAKGADVSAVDGDGRTPLRLVRLLRA</sequence>
<feature type="non-terminal residue" evidence="4">
    <location>
        <position position="1"/>
    </location>
</feature>
<dbReference type="EMBL" id="VXIS01000322">
    <property type="protein sequence ID" value="KAA8894638.1"/>
    <property type="molecule type" value="Genomic_DNA"/>
</dbReference>
<reference evidence="4 5" key="1">
    <citation type="submission" date="2019-09" db="EMBL/GenBank/DDBJ databases">
        <title>Draft genome of the ectomycorrhizal ascomycete Sphaerosporella brunnea.</title>
        <authorList>
            <consortium name="DOE Joint Genome Institute"/>
            <person name="Benucci G.M."/>
            <person name="Marozzi G."/>
            <person name="Antonielli L."/>
            <person name="Sanchez S."/>
            <person name="Marco P."/>
            <person name="Wang X."/>
            <person name="Falini L.B."/>
            <person name="Barry K."/>
            <person name="Haridas S."/>
            <person name="Lipzen A."/>
            <person name="Labutti K."/>
            <person name="Grigoriev I.V."/>
            <person name="Murat C."/>
            <person name="Martin F."/>
            <person name="Albertini E."/>
            <person name="Donnini D."/>
            <person name="Bonito G."/>
        </authorList>
    </citation>
    <scope>NUCLEOTIDE SEQUENCE [LARGE SCALE GENOMIC DNA]</scope>
    <source>
        <strain evidence="4 5">Sb_GMNB300</strain>
    </source>
</reference>
<dbReference type="OrthoDB" id="20872at2759"/>
<dbReference type="InParanoid" id="A0A5J5EIW5"/>
<proteinExistence type="predicted"/>
<feature type="repeat" description="ANK" evidence="3">
    <location>
        <begin position="33"/>
        <end position="65"/>
    </location>
</feature>
<evidence type="ECO:0000313" key="4">
    <source>
        <dbReference type="EMBL" id="KAA8894638.1"/>
    </source>
</evidence>
<dbReference type="PANTHER" id="PTHR24171">
    <property type="entry name" value="ANKYRIN REPEAT DOMAIN-CONTAINING PROTEIN 39-RELATED"/>
    <property type="match status" value="1"/>
</dbReference>
<evidence type="ECO:0000256" key="1">
    <source>
        <dbReference type="ARBA" id="ARBA00022737"/>
    </source>
</evidence>
<dbReference type="InterPro" id="IPR002110">
    <property type="entry name" value="Ankyrin_rpt"/>
</dbReference>
<dbReference type="PROSITE" id="PS50297">
    <property type="entry name" value="ANK_REP_REGION"/>
    <property type="match status" value="2"/>
</dbReference>